<dbReference type="PANTHER" id="PTHR43884:SF20">
    <property type="entry name" value="ACYL-COA DEHYDROGENASE FADE28"/>
    <property type="match status" value="1"/>
</dbReference>
<dbReference type="Pfam" id="PF02771">
    <property type="entry name" value="Acyl-CoA_dh_N"/>
    <property type="match status" value="1"/>
</dbReference>
<evidence type="ECO:0000256" key="4">
    <source>
        <dbReference type="ARBA" id="ARBA00022827"/>
    </source>
</evidence>
<evidence type="ECO:0000256" key="1">
    <source>
        <dbReference type="ARBA" id="ARBA00001974"/>
    </source>
</evidence>
<comment type="cofactor">
    <cofactor evidence="1">
        <name>FAD</name>
        <dbReference type="ChEBI" id="CHEBI:57692"/>
    </cofactor>
</comment>
<evidence type="ECO:0000256" key="5">
    <source>
        <dbReference type="ARBA" id="ARBA00023002"/>
    </source>
</evidence>
<comment type="similarity">
    <text evidence="2">Belongs to the acyl-CoA dehydrogenase family.</text>
</comment>
<proteinExistence type="inferred from homology"/>
<dbReference type="Gene3D" id="2.40.110.10">
    <property type="entry name" value="Butyryl-CoA Dehydrogenase, subunit A, domain 2"/>
    <property type="match status" value="1"/>
</dbReference>
<dbReference type="EMBL" id="ARXV01000010">
    <property type="protein sequence ID" value="KGD64246.1"/>
    <property type="molecule type" value="Genomic_DNA"/>
</dbReference>
<dbReference type="eggNOG" id="COG1960">
    <property type="taxonomic scope" value="Bacteria"/>
</dbReference>
<gene>
    <name evidence="8" type="ORF">Y5S_02548</name>
</gene>
<dbReference type="InterPro" id="IPR037069">
    <property type="entry name" value="AcylCoA_DH/ox_N_sf"/>
</dbReference>
<feature type="domain" description="Acyl-CoA dehydrogenase/oxidase C-terminal" evidence="6">
    <location>
        <begin position="232"/>
        <end position="358"/>
    </location>
</feature>
<evidence type="ECO:0000256" key="2">
    <source>
        <dbReference type="ARBA" id="ARBA00009347"/>
    </source>
</evidence>
<dbReference type="InterPro" id="IPR009100">
    <property type="entry name" value="AcylCoA_DH/oxidase_NM_dom_sf"/>
</dbReference>
<evidence type="ECO:0000259" key="6">
    <source>
        <dbReference type="Pfam" id="PF00441"/>
    </source>
</evidence>
<protein>
    <submittedName>
        <fullName evidence="8">Acyl-CoA dehydrogenase</fullName>
    </submittedName>
</protein>
<evidence type="ECO:0000313" key="9">
    <source>
        <dbReference type="Proteomes" id="UP000029444"/>
    </source>
</evidence>
<dbReference type="SUPFAM" id="SSF56645">
    <property type="entry name" value="Acyl-CoA dehydrogenase NM domain-like"/>
    <property type="match status" value="1"/>
</dbReference>
<dbReference type="InterPro" id="IPR009075">
    <property type="entry name" value="AcylCo_DH/oxidase_C"/>
</dbReference>
<dbReference type="PATRIC" id="fig|1177154.3.peg.2584"/>
<reference evidence="8 9" key="1">
    <citation type="submission" date="2012-09" db="EMBL/GenBank/DDBJ databases">
        <title>Genome Sequence of alkane-degrading Bacterium Alcanivorax sp. 19-m-6.</title>
        <authorList>
            <person name="Lai Q."/>
            <person name="Shao Z."/>
        </authorList>
    </citation>
    <scope>NUCLEOTIDE SEQUENCE [LARGE SCALE GENOMIC DNA]</scope>
    <source>
        <strain evidence="8 9">19-m-6</strain>
    </source>
</reference>
<dbReference type="STRING" id="1177154.Y5S_02548"/>
<dbReference type="Pfam" id="PF00441">
    <property type="entry name" value="Acyl-CoA_dh_1"/>
    <property type="match status" value="1"/>
</dbReference>
<accession>A0A095SHY1</accession>
<feature type="domain" description="Acyl-CoA dehydrogenase/oxidase N-terminal" evidence="7">
    <location>
        <begin position="7"/>
        <end position="82"/>
    </location>
</feature>
<evidence type="ECO:0000256" key="3">
    <source>
        <dbReference type="ARBA" id="ARBA00022630"/>
    </source>
</evidence>
<keyword evidence="9" id="KW-1185">Reference proteome</keyword>
<evidence type="ECO:0000313" key="8">
    <source>
        <dbReference type="EMBL" id="KGD64246.1"/>
    </source>
</evidence>
<comment type="caution">
    <text evidence="8">The sequence shown here is derived from an EMBL/GenBank/DDBJ whole genome shotgun (WGS) entry which is preliminary data.</text>
</comment>
<dbReference type="OrthoDB" id="9769473at2"/>
<dbReference type="Gene3D" id="1.20.140.10">
    <property type="entry name" value="Butyryl-CoA Dehydrogenase, subunit A, domain 3"/>
    <property type="match status" value="1"/>
</dbReference>
<keyword evidence="3" id="KW-0285">Flavoprotein</keyword>
<dbReference type="SUPFAM" id="SSF47203">
    <property type="entry name" value="Acyl-CoA dehydrogenase C-terminal domain-like"/>
    <property type="match status" value="1"/>
</dbReference>
<dbReference type="InterPro" id="IPR036250">
    <property type="entry name" value="AcylCo_DH-like_C"/>
</dbReference>
<dbReference type="CDD" id="cd00567">
    <property type="entry name" value="ACAD"/>
    <property type="match status" value="1"/>
</dbReference>
<dbReference type="InterPro" id="IPR013786">
    <property type="entry name" value="AcylCoA_DH/ox_N"/>
</dbReference>
<dbReference type="AlphaFoldDB" id="A0A095SHY1"/>
<name>A0A095SHY1_9GAMM</name>
<organism evidence="8 9">
    <name type="scientific">Alcanivorax nanhaiticus</name>
    <dbReference type="NCBI Taxonomy" id="1177154"/>
    <lineage>
        <taxon>Bacteria</taxon>
        <taxon>Pseudomonadati</taxon>
        <taxon>Pseudomonadota</taxon>
        <taxon>Gammaproteobacteria</taxon>
        <taxon>Oceanospirillales</taxon>
        <taxon>Alcanivoracaceae</taxon>
        <taxon>Alcanivorax</taxon>
    </lineage>
</organism>
<evidence type="ECO:0000259" key="7">
    <source>
        <dbReference type="Pfam" id="PF02771"/>
    </source>
</evidence>
<dbReference type="Proteomes" id="UP000029444">
    <property type="component" value="Unassembled WGS sequence"/>
</dbReference>
<dbReference type="GO" id="GO:0003995">
    <property type="term" value="F:acyl-CoA dehydrogenase activity"/>
    <property type="evidence" value="ECO:0007669"/>
    <property type="project" value="TreeGrafter"/>
</dbReference>
<dbReference type="PANTHER" id="PTHR43884">
    <property type="entry name" value="ACYL-COA DEHYDROGENASE"/>
    <property type="match status" value="1"/>
</dbReference>
<keyword evidence="5" id="KW-0560">Oxidoreductase</keyword>
<dbReference type="GO" id="GO:0050660">
    <property type="term" value="F:flavin adenine dinucleotide binding"/>
    <property type="evidence" value="ECO:0007669"/>
    <property type="project" value="InterPro"/>
</dbReference>
<dbReference type="Gene3D" id="1.10.540.10">
    <property type="entry name" value="Acyl-CoA dehydrogenase/oxidase, N-terminal domain"/>
    <property type="match status" value="1"/>
</dbReference>
<sequence length="371" mass="40570">MDFKLPENTTMIADTARRYLKDNYSFDTYIAQLNESNHLEANRWQAMNDLGWFGLPFAESVGGYGGSLLDVCAIVQELGAALCLDPFVDLIVSPGKLLECANTPTSLALLDRIIAGEARVACGLYDRHAGYHVLNPSLRLNGERLSGQKHVVSDGGVADTVLVSAMSGDELVIVALPFDACGVERYRLLDGSRAASLTLDDVLITDEMVLCRGDAAKQAVSAWFDYLCALDCARMYGACREVYQATLEYARTRKQFGTTIGSFQVIQHYLVDAFIDLQQLESMLLMVSVKGESANVCERGRATAAAKAYYANQAVGITQQGIQIHGGVGVTEELNIGHYFRLVTHASLSHGDREHHMSRFIQAGENQNEVV</sequence>
<keyword evidence="4" id="KW-0274">FAD</keyword>
<dbReference type="InterPro" id="IPR046373">
    <property type="entry name" value="Acyl-CoA_Oxase/DH_mid-dom_sf"/>
</dbReference>
<dbReference type="RefSeq" id="WP_035233483.1">
    <property type="nucleotide sequence ID" value="NZ_ARXV01000010.1"/>
</dbReference>